<dbReference type="Proteomes" id="UP000032141">
    <property type="component" value="Chromosome C3"/>
</dbReference>
<dbReference type="Gramene" id="Bo3g041760.1">
    <property type="protein sequence ID" value="Bo3g041760.1"/>
    <property type="gene ID" value="Bo3g041760"/>
</dbReference>
<dbReference type="OMA" id="ADTRDPW"/>
<dbReference type="PANTHER" id="PTHR36015:SF6">
    <property type="entry name" value="HOLLIDAY JUNCTION RESOLVASE MOC1, CHLOROPLASTIC-RELATED"/>
    <property type="match status" value="1"/>
</dbReference>
<dbReference type="OrthoDB" id="1910737at2759"/>
<proteinExistence type="predicted"/>
<dbReference type="CDD" id="cd22992">
    <property type="entry name" value="MOC1"/>
    <property type="match status" value="1"/>
</dbReference>
<dbReference type="PANTHER" id="PTHR36015">
    <property type="entry name" value="HOLLIDAY JUNCTION RESOLVASE MOC1, CHLOROPLASTIC-RELATED"/>
    <property type="match status" value="1"/>
</dbReference>
<dbReference type="InterPro" id="IPR045290">
    <property type="entry name" value="MOC1-like"/>
</dbReference>
<protein>
    <submittedName>
        <fullName evidence="1">Uncharacterized protein</fullName>
    </submittedName>
</protein>
<dbReference type="RefSeq" id="XP_013626095.1">
    <property type="nucleotide sequence ID" value="XM_013770641.1"/>
</dbReference>
<sequence length="263" mass="28847">MPTAYGQASHPPMCSLLLSKLRPLLSHSPPFFAAPFRRRRSLAFSALPTKTKAVDAALLKEKWLESLTLPSPEEHVVTRESSYVIGVDPDLSGALALLKINHVLASSEAQVFDTPHLPVLVGKRVRKRLDAKSIVQLIRSLDIPSGSTAYIEQSTPFPKDGKQGWYSGGFGFGFWIGTLVTSGFSVVPVPSALWKRHFQLAGGNCTKDDSRRVASDLFPLLSSQLQRKKDHGRAEALLIAAYGETLKHAKLLYTPQEFVSSEV</sequence>
<reference evidence="1 2" key="1">
    <citation type="journal article" date="2014" name="Genome Biol.">
        <title>Transcriptome and methylome profiling reveals relics of genome dominance in the mesopolyploid Brassica oleracea.</title>
        <authorList>
            <person name="Parkin I.A."/>
            <person name="Koh C."/>
            <person name="Tang H."/>
            <person name="Robinson S.J."/>
            <person name="Kagale S."/>
            <person name="Clarke W.E."/>
            <person name="Town C.D."/>
            <person name="Nixon J."/>
            <person name="Krishnakumar V."/>
            <person name="Bidwell S.L."/>
            <person name="Denoeud F."/>
            <person name="Belcram H."/>
            <person name="Links M.G."/>
            <person name="Just J."/>
            <person name="Clarke C."/>
            <person name="Bender T."/>
            <person name="Huebert T."/>
            <person name="Mason A.S."/>
            <person name="Pires J.C."/>
            <person name="Barker G."/>
            <person name="Moore J."/>
            <person name="Walley P.G."/>
            <person name="Manoli S."/>
            <person name="Batley J."/>
            <person name="Edwards D."/>
            <person name="Nelson M.N."/>
            <person name="Wang X."/>
            <person name="Paterson A.H."/>
            <person name="King G."/>
            <person name="Bancroft I."/>
            <person name="Chalhoub B."/>
            <person name="Sharpe A.G."/>
        </authorList>
    </citation>
    <scope>NUCLEOTIDE SEQUENCE</scope>
    <source>
        <strain evidence="1 2">cv. TO1000</strain>
    </source>
</reference>
<dbReference type="EnsemblPlants" id="Bo3g041760.1">
    <property type="protein sequence ID" value="Bo3g041760.1"/>
    <property type="gene ID" value="Bo3g041760"/>
</dbReference>
<dbReference type="KEGG" id="boe:106332170"/>
<evidence type="ECO:0000313" key="2">
    <source>
        <dbReference type="Proteomes" id="UP000032141"/>
    </source>
</evidence>
<keyword evidence="2" id="KW-1185">Reference proteome</keyword>
<evidence type="ECO:0000313" key="1">
    <source>
        <dbReference type="EnsemblPlants" id="Bo3g041760.1"/>
    </source>
</evidence>
<dbReference type="STRING" id="109376.A0A0D3B7F3"/>
<dbReference type="GO" id="GO:0008821">
    <property type="term" value="F:crossover junction DNA endonuclease activity"/>
    <property type="evidence" value="ECO:0007669"/>
    <property type="project" value="InterPro"/>
</dbReference>
<name>A0A0D3B7F3_BRAOL</name>
<reference evidence="1" key="2">
    <citation type="submission" date="2015-03" db="UniProtKB">
        <authorList>
            <consortium name="EnsemblPlants"/>
        </authorList>
    </citation>
    <scope>IDENTIFICATION</scope>
</reference>
<dbReference type="HOGENOM" id="CLU_077796_0_0_1"/>
<organism evidence="1 2">
    <name type="scientific">Brassica oleracea var. oleracea</name>
    <dbReference type="NCBI Taxonomy" id="109376"/>
    <lineage>
        <taxon>Eukaryota</taxon>
        <taxon>Viridiplantae</taxon>
        <taxon>Streptophyta</taxon>
        <taxon>Embryophyta</taxon>
        <taxon>Tracheophyta</taxon>
        <taxon>Spermatophyta</taxon>
        <taxon>Magnoliopsida</taxon>
        <taxon>eudicotyledons</taxon>
        <taxon>Gunneridae</taxon>
        <taxon>Pentapetalae</taxon>
        <taxon>rosids</taxon>
        <taxon>malvids</taxon>
        <taxon>Brassicales</taxon>
        <taxon>Brassicaceae</taxon>
        <taxon>Brassiceae</taxon>
        <taxon>Brassica</taxon>
    </lineage>
</organism>
<dbReference type="GeneID" id="106332170"/>
<dbReference type="eggNOG" id="ENOG502QR28">
    <property type="taxonomic scope" value="Eukaryota"/>
</dbReference>
<dbReference type="AlphaFoldDB" id="A0A0D3B7F3"/>
<accession>A0A0D3B7F3</accession>